<evidence type="ECO:0000256" key="10">
    <source>
        <dbReference type="SAM" id="Phobius"/>
    </source>
</evidence>
<sequence length="581" mass="61864">MKPTGLPIADTKQTLRHAGRLAGQHKGQLITTIVLYTLASAAGLGAPWLLGVLIDRVTTGDGGAINAIAVAVAGFIVGHAVLSGLSHYVSSRFGETLMARLREEFVRRSLALPLATVERAGTGDLMTRSSRDVSQLGQVLRRAAPETFVCLVSLLLTLGALSLVSPLLALVALATTIPVLWGPTRWYLRRAREAYLAENATYSQISENLAATVEGARTIEALRLARQRMETGNGDIAASYKAERRTLFLRSILFPSLDFGVTFPVASVLLVGGLMYSADMATLGMVTAAVLYINQAGEPMFMLLALLDELQSGEASMGRLIGVGPVESTEKNRQDDRDRTGPAVDATGVHYAYSEGNDVLHDVHLTIPRGERLAIVGPSGAGKSTLGRLIAGIDSPRRGTINLNGQQAHSLSLDQLRDEVLLVTQEHHVFAGTVRDNLALADTSADDDRILAALAAVDAAEWVRALPDGLDTLVGSGERSVTPAQAQQIALARLVLADPDVLVLDEATSLLDPRAARDLERHLAAVLSGRTVIAIAHRLHTAHDADRIAVVQDGRIAELGSHDELVAAGGHYAGLWRSWNS</sequence>
<evidence type="ECO:0000313" key="13">
    <source>
        <dbReference type="EMBL" id="TQL75091.1"/>
    </source>
</evidence>
<dbReference type="RefSeq" id="WP_142034693.1">
    <property type="nucleotide sequence ID" value="NZ_JBHTGS010000002.1"/>
</dbReference>
<dbReference type="GO" id="GO:0016887">
    <property type="term" value="F:ATP hydrolysis activity"/>
    <property type="evidence" value="ECO:0007669"/>
    <property type="project" value="InterPro"/>
</dbReference>
<keyword evidence="2" id="KW-0813">Transport</keyword>
<comment type="subcellular location">
    <subcellularLocation>
        <location evidence="1">Cell membrane</location>
        <topology evidence="1">Multi-pass membrane protein</topology>
    </subcellularLocation>
</comment>
<evidence type="ECO:0000313" key="14">
    <source>
        <dbReference type="Proteomes" id="UP000317043"/>
    </source>
</evidence>
<feature type="transmembrane region" description="Helical" evidence="10">
    <location>
        <begin position="29"/>
        <end position="50"/>
    </location>
</feature>
<dbReference type="OrthoDB" id="9806127at2"/>
<evidence type="ECO:0000256" key="4">
    <source>
        <dbReference type="ARBA" id="ARBA00022519"/>
    </source>
</evidence>
<name>A0A543AR76_9ACTN</name>
<evidence type="ECO:0000256" key="7">
    <source>
        <dbReference type="ARBA" id="ARBA00022840"/>
    </source>
</evidence>
<keyword evidence="6" id="KW-0547">Nucleotide-binding</keyword>
<keyword evidence="5 10" id="KW-0812">Transmembrane</keyword>
<keyword evidence="14" id="KW-1185">Reference proteome</keyword>
<evidence type="ECO:0000256" key="9">
    <source>
        <dbReference type="ARBA" id="ARBA00023136"/>
    </source>
</evidence>
<organism evidence="13 14">
    <name type="scientific">Stackebrandtia endophytica</name>
    <dbReference type="NCBI Taxonomy" id="1496996"/>
    <lineage>
        <taxon>Bacteria</taxon>
        <taxon>Bacillati</taxon>
        <taxon>Actinomycetota</taxon>
        <taxon>Actinomycetes</taxon>
        <taxon>Glycomycetales</taxon>
        <taxon>Glycomycetaceae</taxon>
        <taxon>Stackebrandtia</taxon>
    </lineage>
</organism>
<keyword evidence="9 10" id="KW-0472">Membrane</keyword>
<dbReference type="InterPro" id="IPR039421">
    <property type="entry name" value="Type_1_exporter"/>
</dbReference>
<reference evidence="13 14" key="1">
    <citation type="submission" date="2019-06" db="EMBL/GenBank/DDBJ databases">
        <title>Sequencing the genomes of 1000 actinobacteria strains.</title>
        <authorList>
            <person name="Klenk H.-P."/>
        </authorList>
    </citation>
    <scope>NUCLEOTIDE SEQUENCE [LARGE SCALE GENOMIC DNA]</scope>
    <source>
        <strain evidence="13 14">DSM 45928</strain>
    </source>
</reference>
<dbReference type="InterPro" id="IPR003439">
    <property type="entry name" value="ABC_transporter-like_ATP-bd"/>
</dbReference>
<evidence type="ECO:0000256" key="1">
    <source>
        <dbReference type="ARBA" id="ARBA00004651"/>
    </source>
</evidence>
<dbReference type="PANTHER" id="PTHR43394:SF1">
    <property type="entry name" value="ATP-BINDING CASSETTE SUB-FAMILY B MEMBER 10, MITOCHONDRIAL"/>
    <property type="match status" value="1"/>
</dbReference>
<dbReference type="Pfam" id="PF00005">
    <property type="entry name" value="ABC_tran"/>
    <property type="match status" value="1"/>
</dbReference>
<dbReference type="GO" id="GO:0015421">
    <property type="term" value="F:ABC-type oligopeptide transporter activity"/>
    <property type="evidence" value="ECO:0007669"/>
    <property type="project" value="TreeGrafter"/>
</dbReference>
<keyword evidence="4" id="KW-0997">Cell inner membrane</keyword>
<feature type="transmembrane region" description="Helical" evidence="10">
    <location>
        <begin position="62"/>
        <end position="82"/>
    </location>
</feature>
<evidence type="ECO:0000259" key="12">
    <source>
        <dbReference type="PROSITE" id="PS50929"/>
    </source>
</evidence>
<dbReference type="AlphaFoldDB" id="A0A543AR76"/>
<dbReference type="EMBL" id="VFOW01000001">
    <property type="protein sequence ID" value="TQL75091.1"/>
    <property type="molecule type" value="Genomic_DNA"/>
</dbReference>
<dbReference type="CDD" id="cd07346">
    <property type="entry name" value="ABC_6TM_exporters"/>
    <property type="match status" value="1"/>
</dbReference>
<comment type="caution">
    <text evidence="13">The sequence shown here is derived from an EMBL/GenBank/DDBJ whole genome shotgun (WGS) entry which is preliminary data.</text>
</comment>
<dbReference type="FunFam" id="3.40.50.300:FF:001001">
    <property type="entry name" value="Multidrug ABC transporter ATP-binding protein"/>
    <property type="match status" value="1"/>
</dbReference>
<dbReference type="Proteomes" id="UP000317043">
    <property type="component" value="Unassembled WGS sequence"/>
</dbReference>
<dbReference type="SUPFAM" id="SSF52540">
    <property type="entry name" value="P-loop containing nucleoside triphosphate hydrolases"/>
    <property type="match status" value="1"/>
</dbReference>
<protein>
    <submittedName>
        <fullName evidence="13">ABC-type multidrug transport system fused ATPase/permease subunit</fullName>
    </submittedName>
</protein>
<keyword evidence="8 10" id="KW-1133">Transmembrane helix</keyword>
<dbReference type="SUPFAM" id="SSF90123">
    <property type="entry name" value="ABC transporter transmembrane region"/>
    <property type="match status" value="1"/>
</dbReference>
<dbReference type="InterPro" id="IPR003593">
    <property type="entry name" value="AAA+_ATPase"/>
</dbReference>
<evidence type="ECO:0000256" key="8">
    <source>
        <dbReference type="ARBA" id="ARBA00022989"/>
    </source>
</evidence>
<dbReference type="PANTHER" id="PTHR43394">
    <property type="entry name" value="ATP-DEPENDENT PERMEASE MDL1, MITOCHONDRIAL"/>
    <property type="match status" value="1"/>
</dbReference>
<evidence type="ECO:0000256" key="3">
    <source>
        <dbReference type="ARBA" id="ARBA00022475"/>
    </source>
</evidence>
<feature type="transmembrane region" description="Helical" evidence="10">
    <location>
        <begin position="167"/>
        <end position="188"/>
    </location>
</feature>
<dbReference type="InterPro" id="IPR036640">
    <property type="entry name" value="ABC1_TM_sf"/>
</dbReference>
<dbReference type="GO" id="GO:0005886">
    <property type="term" value="C:plasma membrane"/>
    <property type="evidence" value="ECO:0007669"/>
    <property type="project" value="UniProtKB-SubCell"/>
</dbReference>
<dbReference type="InterPro" id="IPR011527">
    <property type="entry name" value="ABC1_TM_dom"/>
</dbReference>
<feature type="domain" description="ABC transporter" evidence="11">
    <location>
        <begin position="344"/>
        <end position="578"/>
    </location>
</feature>
<evidence type="ECO:0000256" key="6">
    <source>
        <dbReference type="ARBA" id="ARBA00022741"/>
    </source>
</evidence>
<accession>A0A543AR76</accession>
<dbReference type="InParanoid" id="A0A543AR76"/>
<evidence type="ECO:0000256" key="5">
    <source>
        <dbReference type="ARBA" id="ARBA00022692"/>
    </source>
</evidence>
<feature type="domain" description="ABC transmembrane type-1" evidence="12">
    <location>
        <begin position="30"/>
        <end position="312"/>
    </location>
</feature>
<keyword evidence="3" id="KW-1003">Cell membrane</keyword>
<feature type="transmembrane region" description="Helical" evidence="10">
    <location>
        <begin position="247"/>
        <end position="268"/>
    </location>
</feature>
<dbReference type="SMART" id="SM00382">
    <property type="entry name" value="AAA"/>
    <property type="match status" value="1"/>
</dbReference>
<dbReference type="Gene3D" id="1.20.1560.10">
    <property type="entry name" value="ABC transporter type 1, transmembrane domain"/>
    <property type="match status" value="1"/>
</dbReference>
<keyword evidence="7" id="KW-0067">ATP-binding</keyword>
<dbReference type="PROSITE" id="PS50929">
    <property type="entry name" value="ABC_TM1F"/>
    <property type="match status" value="1"/>
</dbReference>
<dbReference type="Pfam" id="PF00664">
    <property type="entry name" value="ABC_membrane"/>
    <property type="match status" value="1"/>
</dbReference>
<gene>
    <name evidence="13" type="ORF">FB566_0583</name>
</gene>
<evidence type="ECO:0000259" key="11">
    <source>
        <dbReference type="PROSITE" id="PS50893"/>
    </source>
</evidence>
<evidence type="ECO:0000256" key="2">
    <source>
        <dbReference type="ARBA" id="ARBA00022448"/>
    </source>
</evidence>
<dbReference type="Gene3D" id="3.40.50.300">
    <property type="entry name" value="P-loop containing nucleotide triphosphate hydrolases"/>
    <property type="match status" value="1"/>
</dbReference>
<dbReference type="PROSITE" id="PS50893">
    <property type="entry name" value="ABC_TRANSPORTER_2"/>
    <property type="match status" value="1"/>
</dbReference>
<dbReference type="InterPro" id="IPR027417">
    <property type="entry name" value="P-loop_NTPase"/>
</dbReference>
<dbReference type="GO" id="GO:0005524">
    <property type="term" value="F:ATP binding"/>
    <property type="evidence" value="ECO:0007669"/>
    <property type="project" value="UniProtKB-KW"/>
</dbReference>
<proteinExistence type="predicted"/>